<protein>
    <submittedName>
        <fullName evidence="1">TIGR02710 family CRISPR-associated protein</fullName>
    </submittedName>
</protein>
<reference evidence="1 2" key="1">
    <citation type="submission" date="2019-06" db="EMBL/GenBank/DDBJ databases">
        <title>New taxonomy in bacterial strain CC-CFT640, isolated from vineyard.</title>
        <authorList>
            <person name="Lin S.-Y."/>
            <person name="Tsai C.-F."/>
            <person name="Young C.-C."/>
        </authorList>
    </citation>
    <scope>NUCLEOTIDE SEQUENCE [LARGE SCALE GENOMIC DNA]</scope>
    <source>
        <strain evidence="1 2">CC-CFT640</strain>
    </source>
</reference>
<dbReference type="AlphaFoldDB" id="A0A5C8PVC2"/>
<evidence type="ECO:0000313" key="1">
    <source>
        <dbReference type="EMBL" id="TXL82054.1"/>
    </source>
</evidence>
<dbReference type="NCBIfam" id="TIGR02710">
    <property type="entry name" value="TIGR02710 family CRISPR-associated CARF protein"/>
    <property type="match status" value="1"/>
</dbReference>
<dbReference type="EMBL" id="VDUZ01000002">
    <property type="protein sequence ID" value="TXL82054.1"/>
    <property type="molecule type" value="Genomic_DNA"/>
</dbReference>
<dbReference type="OrthoDB" id="793940at2"/>
<dbReference type="RefSeq" id="WP_147845410.1">
    <property type="nucleotide sequence ID" value="NZ_VDUZ01000002.1"/>
</dbReference>
<accession>A0A5C8PVC2</accession>
<evidence type="ECO:0000313" key="2">
    <source>
        <dbReference type="Proteomes" id="UP000321638"/>
    </source>
</evidence>
<comment type="caution">
    <text evidence="1">The sequence shown here is derived from an EMBL/GenBank/DDBJ whole genome shotgun (WGS) entry which is preliminary data.</text>
</comment>
<dbReference type="Pfam" id="PF09670">
    <property type="entry name" value="Cas_Cas02710"/>
    <property type="match status" value="1"/>
</dbReference>
<gene>
    <name evidence="1" type="ORF">FHP25_03045</name>
</gene>
<dbReference type="Proteomes" id="UP000321638">
    <property type="component" value="Unassembled WGS sequence"/>
</dbReference>
<keyword evidence="2" id="KW-1185">Reference proteome</keyword>
<sequence length="431" mass="47085">MGRALVLTVGTGDRNNLEGSLLAPLRKSIETGEWDTVVLLTSTLTAANAAALDPARCYDIRPLPQAGLEDDADACFRHFDAVIETLRRGGCAPQDILVDFTRGTKAMSAALVLAAMRHELPRLRYITGERSSVGSVVPGAEIIREVPASKVADRRRVDLACGLMRQGAFTAAADLLPDPDAPLAVGLIEASEIGALRAMRAMARAFAAWDRLDYRAEAVRDLAIDTDALPAAWKLLVPPPSVRAWIRTLADQPDQADSAAMARWLRLLSIDLLANAGRRVRHGQFEDALVRAYRVLELVGQARLFDLGIDSSRVPADDPDVIALRQRRRDISESRGGTVSLAREAAASLLKQKKDPLAQRLLQLGNSEALGVRSRNLSVLNHGFTAQALRDHGAWRRLLETLEDLLRHDHADDAAFRRDQETVRFLDFAGA</sequence>
<proteinExistence type="predicted"/>
<name>A0A5C8PVC2_9HYPH</name>
<dbReference type="InterPro" id="IPR014082">
    <property type="entry name" value="CRISPR-assoc_prot_Cas02710"/>
</dbReference>
<organism evidence="1 2">
    <name type="scientific">Vineibacter terrae</name>
    <dbReference type="NCBI Taxonomy" id="2586908"/>
    <lineage>
        <taxon>Bacteria</taxon>
        <taxon>Pseudomonadati</taxon>
        <taxon>Pseudomonadota</taxon>
        <taxon>Alphaproteobacteria</taxon>
        <taxon>Hyphomicrobiales</taxon>
        <taxon>Vineibacter</taxon>
    </lineage>
</organism>